<protein>
    <submittedName>
        <fullName evidence="2">Uma4 protein</fullName>
    </submittedName>
</protein>
<evidence type="ECO:0000313" key="2">
    <source>
        <dbReference type="EMBL" id="SBN39837.1"/>
    </source>
</evidence>
<dbReference type="InterPro" id="IPR002560">
    <property type="entry name" value="Transposase_DDE"/>
</dbReference>
<dbReference type="PANTHER" id="PTHR33498">
    <property type="entry name" value="TRANSPOSASE FOR INSERTION SEQUENCE ELEMENT IS1557"/>
    <property type="match status" value="1"/>
</dbReference>
<dbReference type="PANTHER" id="PTHR33498:SF1">
    <property type="entry name" value="TRANSPOSASE FOR INSERTION SEQUENCE ELEMENT IS1557"/>
    <property type="match status" value="1"/>
</dbReference>
<dbReference type="Pfam" id="PF01610">
    <property type="entry name" value="DDE_Tnp_ISL3"/>
    <property type="match status" value="1"/>
</dbReference>
<organism evidence="2">
    <name type="scientific">Propionibacterium freudenreichii</name>
    <dbReference type="NCBI Taxonomy" id="1744"/>
    <lineage>
        <taxon>Bacteria</taxon>
        <taxon>Bacillati</taxon>
        <taxon>Actinomycetota</taxon>
        <taxon>Actinomycetes</taxon>
        <taxon>Propionibacteriales</taxon>
        <taxon>Propionibacteriaceae</taxon>
        <taxon>Propionibacterium</taxon>
    </lineage>
</organism>
<sequence>MPDATFTRPDLTTFTRLDGLGLEVTGQLLEPDRSVLACRVVEPDDWCRRCGCQGVPRDTVSRELAHEPFGWRPTTLVLTVRRYRCKECSHVWRHDTTAAAPPRAKISRAGLRWGLVGIVVGHLSMARVAEGLGVAWNTANDAVLAEGRRLLIEDPTRLDGIKVVGVDEHVWRHTRRGDKYVTVIIDLTPVRDGTGPSRLLDVVEGRSKKAFKDWLAERDQAWRDGIEVVAMDGFAGFKTATTEELPDAVTVMDPFHVIRLAGDALDECRRRVQQELHGHRGRKGDPLYTARRTLHTGADLLTDRQHERLDKLFAGDRHVQVECTWGIYQRMISAYRHPDRAAGRVEMSSVIDALADSVPEALVELRKLGRTLTRRACDVLAYFDRPRTSNGPTEAVNGRLEHLRGLALGFRNLTNYIARALLEAGGFRPHLHPHLRRARSRFACRRGWCSR</sequence>
<gene>
    <name evidence="2" type="ORF">PFR_JS10_2194</name>
</gene>
<dbReference type="AlphaFoldDB" id="A0A2C7AT39"/>
<dbReference type="NCBIfam" id="NF033550">
    <property type="entry name" value="transpos_ISL3"/>
    <property type="match status" value="1"/>
</dbReference>
<reference evidence="2" key="1">
    <citation type="submission" date="2016-05" db="EMBL/GenBank/DDBJ databases">
        <authorList>
            <person name="Lavstsen T."/>
            <person name="Jespersen J.S."/>
        </authorList>
    </citation>
    <scope>NUCLEOTIDE SEQUENCE</scope>
    <source>
        <strain evidence="2">PFRJS10</strain>
    </source>
</reference>
<evidence type="ECO:0000259" key="1">
    <source>
        <dbReference type="Pfam" id="PF01610"/>
    </source>
</evidence>
<feature type="domain" description="Transposase IS204/IS1001/IS1096/IS1165 DDE" evidence="1">
    <location>
        <begin position="164"/>
        <end position="419"/>
    </location>
</feature>
<proteinExistence type="predicted"/>
<name>A0A2C7AT39_9ACTN</name>
<dbReference type="InterPro" id="IPR047951">
    <property type="entry name" value="Transpos_ISL3"/>
</dbReference>
<accession>A0A2C7AT39</accession>
<dbReference type="EMBL" id="LT576035">
    <property type="protein sequence ID" value="SBN39837.1"/>
    <property type="molecule type" value="Genomic_DNA"/>
</dbReference>